<evidence type="ECO:0008006" key="3">
    <source>
        <dbReference type="Google" id="ProtNLM"/>
    </source>
</evidence>
<keyword evidence="2" id="KW-1185">Reference proteome</keyword>
<sequence length="304" mass="35367">MKKFLLFTSKILVLAIVIAILLDFIYTAVYLQSSNRGKIDQVYNSENENYDVIILGSSRANNHFVSQMFKDKGLKTFNYGMSGGHLFEADLLLKLMIERHYKIKNVILEADLNLTNEHRADGISSKFLPYLHNSKIIKEHFSTEEDFNYLYYIPFYRYIKFDPQIGVREMFFQAIHKGTSHLQNLGYHALKDGKTGNMKNNIVSLKPLNHNKYYEEIKQICKENNINFIAIMTPMCENVVGMNYFEKVQKAYPEIHNYENVVIENKYFSSCGHMNDIGAKMFTARILKDFFPPSSPSPKVRESK</sequence>
<dbReference type="AlphaFoldDB" id="A0A3E0EJ44"/>
<evidence type="ECO:0000313" key="1">
    <source>
        <dbReference type="EMBL" id="REG98284.1"/>
    </source>
</evidence>
<dbReference type="OrthoDB" id="7297045at2"/>
<dbReference type="EMBL" id="QUNI01000007">
    <property type="protein sequence ID" value="REG98284.1"/>
    <property type="molecule type" value="Genomic_DNA"/>
</dbReference>
<comment type="caution">
    <text evidence="1">The sequence shown here is derived from an EMBL/GenBank/DDBJ whole genome shotgun (WGS) entry which is preliminary data.</text>
</comment>
<dbReference type="RefSeq" id="WP_115813742.1">
    <property type="nucleotide sequence ID" value="NZ_QUNI01000007.1"/>
</dbReference>
<reference evidence="1 2" key="1">
    <citation type="submission" date="2018-08" db="EMBL/GenBank/DDBJ databases">
        <title>Genomic Encyclopedia of Archaeal and Bacterial Type Strains, Phase II (KMG-II): from individual species to whole genera.</title>
        <authorList>
            <person name="Goeker M."/>
        </authorList>
    </citation>
    <scope>NUCLEOTIDE SEQUENCE [LARGE SCALE GENOMIC DNA]</scope>
    <source>
        <strain evidence="1 2">DSM 100880</strain>
    </source>
</reference>
<dbReference type="Proteomes" id="UP000257136">
    <property type="component" value="Unassembled WGS sequence"/>
</dbReference>
<evidence type="ECO:0000313" key="2">
    <source>
        <dbReference type="Proteomes" id="UP000257136"/>
    </source>
</evidence>
<accession>A0A3E0EJ44</accession>
<organism evidence="1 2">
    <name type="scientific">Flavobacterium aquicola</name>
    <dbReference type="NCBI Taxonomy" id="1682742"/>
    <lineage>
        <taxon>Bacteria</taxon>
        <taxon>Pseudomonadati</taxon>
        <taxon>Bacteroidota</taxon>
        <taxon>Flavobacteriia</taxon>
        <taxon>Flavobacteriales</taxon>
        <taxon>Flavobacteriaceae</taxon>
        <taxon>Flavobacterium</taxon>
    </lineage>
</organism>
<name>A0A3E0EJ44_9FLAO</name>
<proteinExistence type="predicted"/>
<gene>
    <name evidence="1" type="ORF">C8P67_107211</name>
</gene>
<protein>
    <recommendedName>
        <fullName evidence="3">SGNH/GDSL hydrolase family protein</fullName>
    </recommendedName>
</protein>